<evidence type="ECO:0000313" key="2">
    <source>
        <dbReference type="EMBL" id="SJX66367.1"/>
    </source>
</evidence>
<accession>A0A2N8UN92</accession>
<dbReference type="AlphaFoldDB" id="A0A2N8UN92"/>
<reference evidence="2 3" key="1">
    <citation type="submission" date="2017-02" db="EMBL/GenBank/DDBJ databases">
        <authorList>
            <person name="Peterson S.W."/>
        </authorList>
    </citation>
    <scope>NUCLEOTIDE SEQUENCE [LARGE SCALE GENOMIC DNA]</scope>
    <source>
        <strain evidence="2 3">SRS1_H2-8</strain>
    </source>
</reference>
<evidence type="ECO:0000313" key="3">
    <source>
        <dbReference type="Proteomes" id="UP000239563"/>
    </source>
</evidence>
<evidence type="ECO:0000256" key="1">
    <source>
        <dbReference type="SAM" id="MobiDB-lite"/>
    </source>
</evidence>
<feature type="compositionally biased region" description="Basic and acidic residues" evidence="1">
    <location>
        <begin position="24"/>
        <end position="58"/>
    </location>
</feature>
<sequence length="189" mass="20757">MEMELEDVIDLSKGQLASISARSDQFHAEGDAEKARMAASQKDVDTAPNEEAKRRGEKAPTPAGSAQGKARRPRWHGTPTKCEHSKWTQIHNLQELREAPGAIVPLKAPLDDLLVVESDLKTSAGCIENELDTETFQVDVAGRDSTLSADECLRAFPFIFDYFKERDSVEAAPTFVLSFQRPLGDQGSA</sequence>
<dbReference type="EMBL" id="LT795074">
    <property type="protein sequence ID" value="SJX66367.1"/>
    <property type="molecule type" value="Genomic_DNA"/>
</dbReference>
<gene>
    <name evidence="2" type="ORF">SRS1_16688</name>
</gene>
<feature type="region of interest" description="Disordered" evidence="1">
    <location>
        <begin position="1"/>
        <end position="83"/>
    </location>
</feature>
<organism evidence="2 3">
    <name type="scientific">Sporisorium reilianum f. sp. reilianum</name>
    <dbReference type="NCBI Taxonomy" id="72559"/>
    <lineage>
        <taxon>Eukaryota</taxon>
        <taxon>Fungi</taxon>
        <taxon>Dikarya</taxon>
        <taxon>Basidiomycota</taxon>
        <taxon>Ustilaginomycotina</taxon>
        <taxon>Ustilaginomycetes</taxon>
        <taxon>Ustilaginales</taxon>
        <taxon>Ustilaginaceae</taxon>
        <taxon>Sporisorium</taxon>
    </lineage>
</organism>
<proteinExistence type="predicted"/>
<name>A0A2N8UN92_9BASI</name>
<protein>
    <submittedName>
        <fullName evidence="2">Uncharacterized protein</fullName>
    </submittedName>
</protein>
<dbReference type="Proteomes" id="UP000239563">
    <property type="component" value="Chromosome XXI"/>
</dbReference>